<keyword evidence="1" id="KW-0812">Transmembrane</keyword>
<proteinExistence type="predicted"/>
<dbReference type="SUPFAM" id="SSF49265">
    <property type="entry name" value="Fibronectin type III"/>
    <property type="match status" value="1"/>
</dbReference>
<feature type="non-terminal residue" evidence="3">
    <location>
        <position position="1"/>
    </location>
</feature>
<comment type="caution">
    <text evidence="3">The sequence shown here is derived from an EMBL/GenBank/DDBJ whole genome shotgun (WGS) entry which is preliminary data.</text>
</comment>
<keyword evidence="1" id="KW-0472">Membrane</keyword>
<dbReference type="Pfam" id="PF00041">
    <property type="entry name" value="fn3"/>
    <property type="match status" value="1"/>
</dbReference>
<reference evidence="3" key="1">
    <citation type="submission" date="2021-04" db="EMBL/GenBank/DDBJ databases">
        <authorList>
            <consortium name="Molecular Ecology Group"/>
        </authorList>
    </citation>
    <scope>NUCLEOTIDE SEQUENCE</scope>
</reference>
<organism evidence="3 4">
    <name type="scientific">Candidula unifasciata</name>
    <dbReference type="NCBI Taxonomy" id="100452"/>
    <lineage>
        <taxon>Eukaryota</taxon>
        <taxon>Metazoa</taxon>
        <taxon>Spiralia</taxon>
        <taxon>Lophotrochozoa</taxon>
        <taxon>Mollusca</taxon>
        <taxon>Gastropoda</taxon>
        <taxon>Heterobranchia</taxon>
        <taxon>Euthyneura</taxon>
        <taxon>Panpulmonata</taxon>
        <taxon>Eupulmonata</taxon>
        <taxon>Stylommatophora</taxon>
        <taxon>Helicina</taxon>
        <taxon>Helicoidea</taxon>
        <taxon>Geomitridae</taxon>
        <taxon>Candidula</taxon>
    </lineage>
</organism>
<feature type="transmembrane region" description="Helical" evidence="1">
    <location>
        <begin position="211"/>
        <end position="234"/>
    </location>
</feature>
<dbReference type="OrthoDB" id="428111at2759"/>
<protein>
    <recommendedName>
        <fullName evidence="2">Fibronectin type-III domain-containing protein</fullName>
    </recommendedName>
</protein>
<keyword evidence="1" id="KW-1133">Transmembrane helix</keyword>
<evidence type="ECO:0000256" key="1">
    <source>
        <dbReference type="SAM" id="Phobius"/>
    </source>
</evidence>
<dbReference type="GO" id="GO:0016020">
    <property type="term" value="C:membrane"/>
    <property type="evidence" value="ECO:0007669"/>
    <property type="project" value="UniProtKB-SubCell"/>
</dbReference>
<dbReference type="CDD" id="cd00063">
    <property type="entry name" value="FN3"/>
    <property type="match status" value="2"/>
</dbReference>
<feature type="domain" description="Fibronectin type-III" evidence="2">
    <location>
        <begin position="83"/>
        <end position="174"/>
    </location>
</feature>
<gene>
    <name evidence="3" type="ORF">CUNI_LOCUS1070</name>
</gene>
<feature type="domain" description="Fibronectin type-III" evidence="2">
    <location>
        <begin position="1"/>
        <end position="82"/>
    </location>
</feature>
<dbReference type="EMBL" id="CAJHNH020000125">
    <property type="protein sequence ID" value="CAG5115512.1"/>
    <property type="molecule type" value="Genomic_DNA"/>
</dbReference>
<evidence type="ECO:0000259" key="2">
    <source>
        <dbReference type="PROSITE" id="PS50853"/>
    </source>
</evidence>
<dbReference type="InterPro" id="IPR003961">
    <property type="entry name" value="FN3_dom"/>
</dbReference>
<dbReference type="Proteomes" id="UP000678393">
    <property type="component" value="Unassembled WGS sequence"/>
</dbReference>
<dbReference type="InterPro" id="IPR013783">
    <property type="entry name" value="Ig-like_fold"/>
</dbReference>
<dbReference type="Gene3D" id="2.60.40.10">
    <property type="entry name" value="Immunoglobulins"/>
    <property type="match status" value="2"/>
</dbReference>
<dbReference type="SMART" id="SM00060">
    <property type="entry name" value="FN3"/>
    <property type="match status" value="1"/>
</dbReference>
<accession>A0A8S3YJG2</accession>
<name>A0A8S3YJG2_9EUPU</name>
<dbReference type="AlphaFoldDB" id="A0A8S3YJG2"/>
<keyword evidence="4" id="KW-1185">Reference proteome</keyword>
<feature type="non-terminal residue" evidence="3">
    <location>
        <position position="247"/>
    </location>
</feature>
<evidence type="ECO:0000313" key="4">
    <source>
        <dbReference type="Proteomes" id="UP000678393"/>
    </source>
</evidence>
<evidence type="ECO:0000313" key="3">
    <source>
        <dbReference type="EMBL" id="CAG5115512.1"/>
    </source>
</evidence>
<dbReference type="PROSITE" id="PS50853">
    <property type="entry name" value="FN3"/>
    <property type="match status" value="2"/>
</dbReference>
<dbReference type="InterPro" id="IPR050713">
    <property type="entry name" value="RTP_Phos/Ushers"/>
</dbReference>
<dbReference type="PANTHER" id="PTHR46957">
    <property type="entry name" value="CYTOKINE RECEPTOR"/>
    <property type="match status" value="1"/>
</dbReference>
<sequence length="247" mass="26727">AIQRGLVTCNITAYIVEFRQQGQSAWLQVSVPSSASAPSFTYLLESLLPWTWYECSVAAFTSTVTPGMGPFTDVIVIRTLQGVSSAVSFFSYSSNVTVILLSWKPPKDIRGVLSGYRVVYEALNNANMELTTTSEAAVLQNLLPDTVYNISVAAGNAAGWGEALVVLIHTLPDPSTIFVLNGTDLIYNASSPNNTAYLLSQNDNSHITKNLASIVAGSIVGAIALIVMTVFVCIKCIKYRQKQRLTY</sequence>
<dbReference type="PANTHER" id="PTHR46957:SF3">
    <property type="entry name" value="CYTOKINE RECEPTOR"/>
    <property type="match status" value="1"/>
</dbReference>
<dbReference type="InterPro" id="IPR036116">
    <property type="entry name" value="FN3_sf"/>
</dbReference>